<dbReference type="OrthoDB" id="7709428at2"/>
<sequence>MKPLAFLPSQVQFKNQENAASGSLPPKNAACTLNSVAFTAEIELPEKLTLPTYGQTSPDLTLTCTANGKTLKKTIEPVNWTAEAYRNQAAGHMLIGFGLVGVAATGAAASNRDKSNDLWGYPQVVNLEY</sequence>
<protein>
    <submittedName>
        <fullName evidence="1">Uncharacterized protein</fullName>
    </submittedName>
</protein>
<dbReference type="RefSeq" id="WP_085796508.1">
    <property type="nucleotide sequence ID" value="NZ_FWFO01000002.1"/>
</dbReference>
<evidence type="ECO:0000313" key="1">
    <source>
        <dbReference type="EMBL" id="SLN54119.1"/>
    </source>
</evidence>
<dbReference type="AlphaFoldDB" id="A0A1Y5T4Z3"/>
<dbReference type="EMBL" id="FWFO01000002">
    <property type="protein sequence ID" value="SLN54119.1"/>
    <property type="molecule type" value="Genomic_DNA"/>
</dbReference>
<organism evidence="1 2">
    <name type="scientific">Falsiruegeria litorea R37</name>
    <dbReference type="NCBI Taxonomy" id="1200284"/>
    <lineage>
        <taxon>Bacteria</taxon>
        <taxon>Pseudomonadati</taxon>
        <taxon>Pseudomonadota</taxon>
        <taxon>Alphaproteobacteria</taxon>
        <taxon>Rhodobacterales</taxon>
        <taxon>Roseobacteraceae</taxon>
        <taxon>Falsiruegeria</taxon>
    </lineage>
</organism>
<gene>
    <name evidence="1" type="ORF">TRL7639_02830</name>
</gene>
<proteinExistence type="predicted"/>
<name>A0A1Y5T4Z3_9RHOB</name>
<reference evidence="1 2" key="1">
    <citation type="submission" date="2017-03" db="EMBL/GenBank/DDBJ databases">
        <authorList>
            <person name="Afonso C.L."/>
            <person name="Miller P.J."/>
            <person name="Scott M.A."/>
            <person name="Spackman E."/>
            <person name="Goraichik I."/>
            <person name="Dimitrov K.M."/>
            <person name="Suarez D.L."/>
            <person name="Swayne D.E."/>
        </authorList>
    </citation>
    <scope>NUCLEOTIDE SEQUENCE [LARGE SCALE GENOMIC DNA]</scope>
    <source>
        <strain evidence="1 2">CECT 7639</strain>
    </source>
</reference>
<keyword evidence="2" id="KW-1185">Reference proteome</keyword>
<accession>A0A1Y5T4Z3</accession>
<dbReference type="Proteomes" id="UP000193077">
    <property type="component" value="Unassembled WGS sequence"/>
</dbReference>
<evidence type="ECO:0000313" key="2">
    <source>
        <dbReference type="Proteomes" id="UP000193077"/>
    </source>
</evidence>